<dbReference type="AlphaFoldDB" id="D5BIB1"/>
<keyword evidence="2" id="KW-1185">Reference proteome</keyword>
<sequence length="45" mass="4886">MVPGSALIAKARAIDCGIELKSAVDPANKEAFFRNDLLDSITYIF</sequence>
<dbReference type="EMBL" id="CP001650">
    <property type="protein sequence ID" value="ADF53524.1"/>
    <property type="molecule type" value="Genomic_DNA"/>
</dbReference>
<evidence type="ECO:0000313" key="2">
    <source>
        <dbReference type="Proteomes" id="UP000001654"/>
    </source>
</evidence>
<name>D5BIB1_ZUNPS</name>
<reference evidence="1 2" key="1">
    <citation type="journal article" date="2010" name="BMC Genomics">
        <title>The complete genome of Zunongwangia profunda SM-A87 reveals its adaptation to the deep-sea environment and ecological role in sedimentary organic nitrogen degradation.</title>
        <authorList>
            <person name="Qin Q.L."/>
            <person name="Zhang X.Y."/>
            <person name="Wang X.M."/>
            <person name="Liu G.M."/>
            <person name="Chen X.L."/>
            <person name="Xie B.B."/>
            <person name="Dang H.Y."/>
            <person name="Zhou B.C."/>
            <person name="Yu J."/>
            <person name="Zhang Y.Z."/>
        </authorList>
    </citation>
    <scope>NUCLEOTIDE SEQUENCE [LARGE SCALE GENOMIC DNA]</scope>
    <source>
        <strain evidence="2">DSM 18752 / CCTCC AB 206139 / SM-A87</strain>
    </source>
</reference>
<accession>D5BIB1</accession>
<dbReference type="Proteomes" id="UP000001654">
    <property type="component" value="Chromosome"/>
</dbReference>
<dbReference type="KEGG" id="zpr:ZPR_3207"/>
<gene>
    <name evidence="1" type="ordered locus">ZPR_3207</name>
</gene>
<evidence type="ECO:0000313" key="1">
    <source>
        <dbReference type="EMBL" id="ADF53524.1"/>
    </source>
</evidence>
<dbReference type="HOGENOM" id="CLU_3207306_0_0_10"/>
<proteinExistence type="predicted"/>
<protein>
    <submittedName>
        <fullName evidence="1">Uncharacterized protein</fullName>
    </submittedName>
</protein>
<organism evidence="1 2">
    <name type="scientific">Zunongwangia profunda (strain DSM 18752 / CCTCC AB 206139 / SM-A87)</name>
    <name type="common">Wangia profunda</name>
    <dbReference type="NCBI Taxonomy" id="655815"/>
    <lineage>
        <taxon>Bacteria</taxon>
        <taxon>Pseudomonadati</taxon>
        <taxon>Bacteroidota</taxon>
        <taxon>Flavobacteriia</taxon>
        <taxon>Flavobacteriales</taxon>
        <taxon>Flavobacteriaceae</taxon>
        <taxon>Zunongwangia</taxon>
    </lineage>
</organism>